<keyword evidence="3" id="KW-1185">Reference proteome</keyword>
<proteinExistence type="predicted"/>
<sequence>MPTTTTPARQVLGGPRWFWNPRANFGPWISFLGLPVDKYVPCAPDAPEPPTNGDDAGETAAADMLDEEDMLEDEKREAA</sequence>
<comment type="caution">
    <text evidence="2">The sequence shown here is derived from an EMBL/GenBank/DDBJ whole genome shotgun (WGS) entry which is preliminary data.</text>
</comment>
<organism evidence="2 3">
    <name type="scientific">Penicillium desertorum</name>
    <dbReference type="NCBI Taxonomy" id="1303715"/>
    <lineage>
        <taxon>Eukaryota</taxon>
        <taxon>Fungi</taxon>
        <taxon>Dikarya</taxon>
        <taxon>Ascomycota</taxon>
        <taxon>Pezizomycotina</taxon>
        <taxon>Eurotiomycetes</taxon>
        <taxon>Eurotiomycetidae</taxon>
        <taxon>Eurotiales</taxon>
        <taxon>Aspergillaceae</taxon>
        <taxon>Penicillium</taxon>
    </lineage>
</organism>
<dbReference type="AlphaFoldDB" id="A0A9W9WRZ3"/>
<evidence type="ECO:0000256" key="1">
    <source>
        <dbReference type="SAM" id="MobiDB-lite"/>
    </source>
</evidence>
<gene>
    <name evidence="2" type="ORF">N7530_006592</name>
</gene>
<feature type="region of interest" description="Disordered" evidence="1">
    <location>
        <begin position="43"/>
        <end position="79"/>
    </location>
</feature>
<protein>
    <submittedName>
        <fullName evidence="2">Uncharacterized protein</fullName>
    </submittedName>
</protein>
<evidence type="ECO:0000313" key="3">
    <source>
        <dbReference type="Proteomes" id="UP001147760"/>
    </source>
</evidence>
<accession>A0A9W9WRZ3</accession>
<evidence type="ECO:0000313" key="2">
    <source>
        <dbReference type="EMBL" id="KAJ5472591.1"/>
    </source>
</evidence>
<reference evidence="2" key="1">
    <citation type="submission" date="2022-12" db="EMBL/GenBank/DDBJ databases">
        <authorList>
            <person name="Petersen C."/>
        </authorList>
    </citation>
    <scope>NUCLEOTIDE SEQUENCE</scope>
    <source>
        <strain evidence="2">IBT 17660</strain>
    </source>
</reference>
<dbReference type="EMBL" id="JAPWDO010000004">
    <property type="protein sequence ID" value="KAJ5472591.1"/>
    <property type="molecule type" value="Genomic_DNA"/>
</dbReference>
<reference evidence="2" key="2">
    <citation type="journal article" date="2023" name="IMA Fungus">
        <title>Comparative genomic study of the Penicillium genus elucidates a diverse pangenome and 15 lateral gene transfer events.</title>
        <authorList>
            <person name="Petersen C."/>
            <person name="Sorensen T."/>
            <person name="Nielsen M.R."/>
            <person name="Sondergaard T.E."/>
            <person name="Sorensen J.L."/>
            <person name="Fitzpatrick D.A."/>
            <person name="Frisvad J.C."/>
            <person name="Nielsen K.L."/>
        </authorList>
    </citation>
    <scope>NUCLEOTIDE SEQUENCE</scope>
    <source>
        <strain evidence="2">IBT 17660</strain>
    </source>
</reference>
<name>A0A9W9WRZ3_9EURO</name>
<dbReference type="Proteomes" id="UP001147760">
    <property type="component" value="Unassembled WGS sequence"/>
</dbReference>